<evidence type="ECO:0000256" key="1">
    <source>
        <dbReference type="SAM" id="MobiDB-lite"/>
    </source>
</evidence>
<comment type="caution">
    <text evidence="2">The sequence shown here is derived from an EMBL/GenBank/DDBJ whole genome shotgun (WGS) entry which is preliminary data.</text>
</comment>
<dbReference type="OrthoDB" id="1736775at2759"/>
<organism evidence="2 3">
    <name type="scientific">Thalictrum thalictroides</name>
    <name type="common">Rue-anemone</name>
    <name type="synonym">Anemone thalictroides</name>
    <dbReference type="NCBI Taxonomy" id="46969"/>
    <lineage>
        <taxon>Eukaryota</taxon>
        <taxon>Viridiplantae</taxon>
        <taxon>Streptophyta</taxon>
        <taxon>Embryophyta</taxon>
        <taxon>Tracheophyta</taxon>
        <taxon>Spermatophyta</taxon>
        <taxon>Magnoliopsida</taxon>
        <taxon>Ranunculales</taxon>
        <taxon>Ranunculaceae</taxon>
        <taxon>Thalictroideae</taxon>
        <taxon>Thalictrum</taxon>
    </lineage>
</organism>
<feature type="region of interest" description="Disordered" evidence="1">
    <location>
        <begin position="61"/>
        <end position="100"/>
    </location>
</feature>
<accession>A0A7J6WW19</accession>
<feature type="compositionally biased region" description="Acidic residues" evidence="1">
    <location>
        <begin position="61"/>
        <end position="91"/>
    </location>
</feature>
<name>A0A7J6WW19_THATH</name>
<proteinExistence type="predicted"/>
<evidence type="ECO:0000313" key="3">
    <source>
        <dbReference type="Proteomes" id="UP000554482"/>
    </source>
</evidence>
<dbReference type="Proteomes" id="UP000554482">
    <property type="component" value="Unassembled WGS sequence"/>
</dbReference>
<keyword evidence="3" id="KW-1185">Reference proteome</keyword>
<feature type="non-terminal residue" evidence="2">
    <location>
        <position position="1"/>
    </location>
</feature>
<sequence length="166" mass="18077">MAALEASGGGGGGPPKPSSSSSMSMKQVVKTKTLIYALNLISRNLPLPSHVFDTVSSIYCSDDDDDDGDNDDDDNNDESNEDNREVEEENSNSEAGNLQVGDVLANYEDALQKQRSNCMSGMGLKVARESRLKSNIQHRLTELEELPSSRGEDLQMKCLLELHGLK</sequence>
<reference evidence="2 3" key="1">
    <citation type="submission" date="2020-06" db="EMBL/GenBank/DDBJ databases">
        <title>Transcriptomic and genomic resources for Thalictrum thalictroides and T. hernandezii: Facilitating candidate gene discovery in an emerging model plant lineage.</title>
        <authorList>
            <person name="Arias T."/>
            <person name="Riano-Pachon D.M."/>
            <person name="Di Stilio V.S."/>
        </authorList>
    </citation>
    <scope>NUCLEOTIDE SEQUENCE [LARGE SCALE GENOMIC DNA]</scope>
    <source>
        <strain evidence="3">cv. WT478/WT964</strain>
        <tissue evidence="2">Leaves</tissue>
    </source>
</reference>
<gene>
    <name evidence="2" type="ORF">FRX31_009160</name>
</gene>
<dbReference type="AlphaFoldDB" id="A0A7J6WW19"/>
<dbReference type="EMBL" id="JABWDY010009692">
    <property type="protein sequence ID" value="KAF5201253.1"/>
    <property type="molecule type" value="Genomic_DNA"/>
</dbReference>
<protein>
    <submittedName>
        <fullName evidence="2">Chromatin complex subunit a</fullName>
    </submittedName>
</protein>
<feature type="region of interest" description="Disordered" evidence="1">
    <location>
        <begin position="1"/>
        <end position="26"/>
    </location>
</feature>
<evidence type="ECO:0000313" key="2">
    <source>
        <dbReference type="EMBL" id="KAF5201253.1"/>
    </source>
</evidence>